<organism evidence="1 2">
    <name type="scientific">Cymbomonas tetramitiformis</name>
    <dbReference type="NCBI Taxonomy" id="36881"/>
    <lineage>
        <taxon>Eukaryota</taxon>
        <taxon>Viridiplantae</taxon>
        <taxon>Chlorophyta</taxon>
        <taxon>Pyramimonadophyceae</taxon>
        <taxon>Pyramimonadales</taxon>
        <taxon>Pyramimonadaceae</taxon>
        <taxon>Cymbomonas</taxon>
    </lineage>
</organism>
<dbReference type="EMBL" id="LGRX02009995">
    <property type="protein sequence ID" value="KAK3271116.1"/>
    <property type="molecule type" value="Genomic_DNA"/>
</dbReference>
<gene>
    <name evidence="1" type="ORF">CYMTET_20515</name>
</gene>
<protein>
    <submittedName>
        <fullName evidence="1">Uncharacterized protein</fullName>
    </submittedName>
</protein>
<keyword evidence="2" id="KW-1185">Reference proteome</keyword>
<accession>A0AAE0G592</accession>
<comment type="caution">
    <text evidence="1">The sequence shown here is derived from an EMBL/GenBank/DDBJ whole genome shotgun (WGS) entry which is preliminary data.</text>
</comment>
<evidence type="ECO:0000313" key="2">
    <source>
        <dbReference type="Proteomes" id="UP001190700"/>
    </source>
</evidence>
<dbReference type="Proteomes" id="UP001190700">
    <property type="component" value="Unassembled WGS sequence"/>
</dbReference>
<name>A0AAE0G592_9CHLO</name>
<reference evidence="1 2" key="1">
    <citation type="journal article" date="2015" name="Genome Biol. Evol.">
        <title>Comparative Genomics of a Bacterivorous Green Alga Reveals Evolutionary Causalities and Consequences of Phago-Mixotrophic Mode of Nutrition.</title>
        <authorList>
            <person name="Burns J.A."/>
            <person name="Paasch A."/>
            <person name="Narechania A."/>
            <person name="Kim E."/>
        </authorList>
    </citation>
    <scope>NUCLEOTIDE SEQUENCE [LARGE SCALE GENOMIC DNA]</scope>
    <source>
        <strain evidence="1 2">PLY_AMNH</strain>
    </source>
</reference>
<evidence type="ECO:0000313" key="1">
    <source>
        <dbReference type="EMBL" id="KAK3271116.1"/>
    </source>
</evidence>
<proteinExistence type="predicted"/>
<dbReference type="AlphaFoldDB" id="A0AAE0G592"/>
<sequence length="178" mass="20283">MPQCQVPAMPFKHPEKIEVRRNGELVRLLEASALAIEAANAARVPALPARIQNRIDRPPVAMYNGKNTGVAQKRAEQYVQDAQWELSYDQMTVGSFAVALAVESENDRFAFRDQLRRGEWSEPLYLVKVEGRIPSQHELKYIYHSPSKYTDAKKKHLGKLIASHDGAYVSRRRPRTDL</sequence>